<gene>
    <name evidence="7" type="ORF">MNBD_GAMMA18-14</name>
</gene>
<sequence length="281" mass="32083">MGLPLTSRQISTTEYNNFRVFLEKACGIVLGDNKQYLLTSRLNRLMNDEGIDSFDLLVKKIKVNRQLRDQILDAMTTNETSWFRDRYPFEILKKDVFPGITSQRASQMRVWSAASSTGQEAYSISMTIQEYLMSRPGALPSRIEIVGTDISTTVVAEAKKGCYDSLSMARGLSPERKKRFFKPLPGGETWELREDLRKRVVFRELNLMSSYGLLGKFDVIFCRNVLIYFSAELKREILEKIAGVLKPDGYLFLGGSESTANYTDRFEMVRLPAGVVYKLRS</sequence>
<dbReference type="PROSITE" id="PS50123">
    <property type="entry name" value="CHER"/>
    <property type="match status" value="1"/>
</dbReference>
<evidence type="ECO:0000256" key="1">
    <source>
        <dbReference type="ARBA" id="ARBA00001541"/>
    </source>
</evidence>
<dbReference type="InterPro" id="IPR000780">
    <property type="entry name" value="CheR_MeTrfase"/>
</dbReference>
<organism evidence="7">
    <name type="scientific">hydrothermal vent metagenome</name>
    <dbReference type="NCBI Taxonomy" id="652676"/>
    <lineage>
        <taxon>unclassified sequences</taxon>
        <taxon>metagenomes</taxon>
        <taxon>ecological metagenomes</taxon>
    </lineage>
</organism>
<protein>
    <recommendedName>
        <fullName evidence="2">protein-glutamate O-methyltransferase</fullName>
        <ecNumber evidence="2">2.1.1.80</ecNumber>
    </recommendedName>
</protein>
<dbReference type="Gene3D" id="1.10.155.10">
    <property type="entry name" value="Chemotaxis receptor methyltransferase CheR, N-terminal domain"/>
    <property type="match status" value="1"/>
</dbReference>
<dbReference type="PRINTS" id="PR00996">
    <property type="entry name" value="CHERMTFRASE"/>
</dbReference>
<evidence type="ECO:0000256" key="5">
    <source>
        <dbReference type="ARBA" id="ARBA00022691"/>
    </source>
</evidence>
<dbReference type="SUPFAM" id="SSF53335">
    <property type="entry name" value="S-adenosyl-L-methionine-dependent methyltransferases"/>
    <property type="match status" value="1"/>
</dbReference>
<dbReference type="GO" id="GO:0008983">
    <property type="term" value="F:protein-glutamate O-methyltransferase activity"/>
    <property type="evidence" value="ECO:0007669"/>
    <property type="project" value="UniProtKB-EC"/>
</dbReference>
<dbReference type="EMBL" id="UOFP01000173">
    <property type="protein sequence ID" value="VAW87198.1"/>
    <property type="molecule type" value="Genomic_DNA"/>
</dbReference>
<dbReference type="InterPro" id="IPR022642">
    <property type="entry name" value="CheR_C"/>
</dbReference>
<dbReference type="InterPro" id="IPR022641">
    <property type="entry name" value="CheR_N"/>
</dbReference>
<evidence type="ECO:0000256" key="3">
    <source>
        <dbReference type="ARBA" id="ARBA00022603"/>
    </source>
</evidence>
<evidence type="ECO:0000313" key="7">
    <source>
        <dbReference type="EMBL" id="VAW87198.1"/>
    </source>
</evidence>
<keyword evidence="5" id="KW-0949">S-adenosyl-L-methionine</keyword>
<dbReference type="SUPFAM" id="SSF47757">
    <property type="entry name" value="Chemotaxis receptor methyltransferase CheR, N-terminal domain"/>
    <property type="match status" value="1"/>
</dbReference>
<evidence type="ECO:0000256" key="4">
    <source>
        <dbReference type="ARBA" id="ARBA00022679"/>
    </source>
</evidence>
<keyword evidence="3 7" id="KW-0489">Methyltransferase</keyword>
<keyword evidence="4 7" id="KW-0808">Transferase</keyword>
<dbReference type="InterPro" id="IPR036804">
    <property type="entry name" value="CheR_N_sf"/>
</dbReference>
<dbReference type="SMART" id="SM00138">
    <property type="entry name" value="MeTrc"/>
    <property type="match status" value="1"/>
</dbReference>
<dbReference type="EC" id="2.1.1.80" evidence="2"/>
<dbReference type="PANTHER" id="PTHR24422:SF21">
    <property type="entry name" value="CHEMOTAXIS PROTEIN METHYLTRANSFERASE 1"/>
    <property type="match status" value="1"/>
</dbReference>
<dbReference type="InterPro" id="IPR050903">
    <property type="entry name" value="Bact_Chemotaxis_MeTrfase"/>
</dbReference>
<dbReference type="Pfam" id="PF01739">
    <property type="entry name" value="CheR"/>
    <property type="match status" value="1"/>
</dbReference>
<name>A0A3B0Z1Q2_9ZZZZ</name>
<dbReference type="Pfam" id="PF03705">
    <property type="entry name" value="CheR_N"/>
    <property type="match status" value="1"/>
</dbReference>
<dbReference type="CDD" id="cd02440">
    <property type="entry name" value="AdoMet_MTases"/>
    <property type="match status" value="1"/>
</dbReference>
<reference evidence="7" key="1">
    <citation type="submission" date="2018-06" db="EMBL/GenBank/DDBJ databases">
        <authorList>
            <person name="Zhirakovskaya E."/>
        </authorList>
    </citation>
    <scope>NUCLEOTIDE SEQUENCE</scope>
</reference>
<proteinExistence type="predicted"/>
<dbReference type="Gene3D" id="3.40.50.150">
    <property type="entry name" value="Vaccinia Virus protein VP39"/>
    <property type="match status" value="1"/>
</dbReference>
<accession>A0A3B0Z1Q2</accession>
<dbReference type="GO" id="GO:0032259">
    <property type="term" value="P:methylation"/>
    <property type="evidence" value="ECO:0007669"/>
    <property type="project" value="UniProtKB-KW"/>
</dbReference>
<dbReference type="PANTHER" id="PTHR24422">
    <property type="entry name" value="CHEMOTAXIS PROTEIN METHYLTRANSFERASE"/>
    <property type="match status" value="1"/>
</dbReference>
<evidence type="ECO:0000256" key="2">
    <source>
        <dbReference type="ARBA" id="ARBA00012534"/>
    </source>
</evidence>
<dbReference type="InterPro" id="IPR029063">
    <property type="entry name" value="SAM-dependent_MTases_sf"/>
</dbReference>
<comment type="catalytic activity">
    <reaction evidence="1">
        <text>L-glutamyl-[protein] + S-adenosyl-L-methionine = [protein]-L-glutamate 5-O-methyl ester + S-adenosyl-L-homocysteine</text>
        <dbReference type="Rhea" id="RHEA:24452"/>
        <dbReference type="Rhea" id="RHEA-COMP:10208"/>
        <dbReference type="Rhea" id="RHEA-COMP:10311"/>
        <dbReference type="ChEBI" id="CHEBI:29973"/>
        <dbReference type="ChEBI" id="CHEBI:57856"/>
        <dbReference type="ChEBI" id="CHEBI:59789"/>
        <dbReference type="ChEBI" id="CHEBI:82795"/>
        <dbReference type="EC" id="2.1.1.80"/>
    </reaction>
</comment>
<dbReference type="AlphaFoldDB" id="A0A3B0Z1Q2"/>
<evidence type="ECO:0000259" key="6">
    <source>
        <dbReference type="PROSITE" id="PS50123"/>
    </source>
</evidence>
<feature type="domain" description="CheR-type methyltransferase" evidence="6">
    <location>
        <begin position="3"/>
        <end position="281"/>
    </location>
</feature>